<comment type="caution">
    <text evidence="2">The sequence shown here is derived from an EMBL/GenBank/DDBJ whole genome shotgun (WGS) entry which is preliminary data.</text>
</comment>
<protein>
    <submittedName>
        <fullName evidence="2">Uncharacterized protein</fullName>
    </submittedName>
</protein>
<feature type="transmembrane region" description="Helical" evidence="1">
    <location>
        <begin position="61"/>
        <end position="82"/>
    </location>
</feature>
<keyword evidence="3" id="KW-1185">Reference proteome</keyword>
<dbReference type="RefSeq" id="WP_183089142.1">
    <property type="nucleotide sequence ID" value="NZ_JACJUD010000003.1"/>
</dbReference>
<accession>A0A7W4LLY7</accession>
<dbReference type="EMBL" id="JACJUD010000003">
    <property type="protein sequence ID" value="MBB2495611.1"/>
    <property type="molecule type" value="Genomic_DNA"/>
</dbReference>
<feature type="transmembrane region" description="Helical" evidence="1">
    <location>
        <begin position="127"/>
        <end position="148"/>
    </location>
</feature>
<feature type="transmembrane region" description="Helical" evidence="1">
    <location>
        <begin position="26"/>
        <end position="49"/>
    </location>
</feature>
<proteinExistence type="predicted"/>
<gene>
    <name evidence="2" type="ORF">H3H51_11330</name>
</gene>
<dbReference type="AlphaFoldDB" id="A0A7W4LLY7"/>
<evidence type="ECO:0000313" key="3">
    <source>
        <dbReference type="Proteomes" id="UP000542720"/>
    </source>
</evidence>
<name>A0A7W4LLY7_9GAMM</name>
<feature type="transmembrane region" description="Helical" evidence="1">
    <location>
        <begin position="88"/>
        <end position="107"/>
    </location>
</feature>
<dbReference type="Proteomes" id="UP000542720">
    <property type="component" value="Unassembled WGS sequence"/>
</dbReference>
<evidence type="ECO:0000256" key="1">
    <source>
        <dbReference type="SAM" id="Phobius"/>
    </source>
</evidence>
<keyword evidence="1" id="KW-0472">Membrane</keyword>
<keyword evidence="1" id="KW-1133">Transmembrane helix</keyword>
<reference evidence="2 3" key="1">
    <citation type="submission" date="2020-08" db="EMBL/GenBank/DDBJ databases">
        <authorList>
            <person name="Kim C.M."/>
        </authorList>
    </citation>
    <scope>NUCLEOTIDE SEQUENCE [LARGE SCALE GENOMIC DNA]</scope>
    <source>
        <strain evidence="2 3">UL070</strain>
    </source>
</reference>
<sequence length="152" mass="16201">MDANNPFQTPAADLVNPGVVAAGEKLYSLAAVGWATFFGTPLAGAYVLAHNFRSLGLHQHVKTVWLLAIGLLLAVSVLTYVLPENLSGTGFTVAQVMGMYFYAKSLIAAQITEHRLRDGAFYSNWRAVGIGLLMLVAVLVVVVPLMLLTGLA</sequence>
<evidence type="ECO:0000313" key="2">
    <source>
        <dbReference type="EMBL" id="MBB2495611.1"/>
    </source>
</evidence>
<organism evidence="2 3">
    <name type="scientific">Aquipseudomonas ullengensis</name>
    <dbReference type="NCBI Taxonomy" id="2759166"/>
    <lineage>
        <taxon>Bacteria</taxon>
        <taxon>Pseudomonadati</taxon>
        <taxon>Pseudomonadota</taxon>
        <taxon>Gammaproteobacteria</taxon>
        <taxon>Pseudomonadales</taxon>
        <taxon>Pseudomonadaceae</taxon>
        <taxon>Aquipseudomonas</taxon>
    </lineage>
</organism>
<keyword evidence="1" id="KW-0812">Transmembrane</keyword>